<keyword evidence="2" id="KW-1185">Reference proteome</keyword>
<dbReference type="AlphaFoldDB" id="A0AA37QIZ3"/>
<organism evidence="1 2">
    <name type="scientific">Roseisolibacter agri</name>
    <dbReference type="NCBI Taxonomy" id="2014610"/>
    <lineage>
        <taxon>Bacteria</taxon>
        <taxon>Pseudomonadati</taxon>
        <taxon>Gemmatimonadota</taxon>
        <taxon>Gemmatimonadia</taxon>
        <taxon>Gemmatimonadales</taxon>
        <taxon>Gemmatimonadaceae</taxon>
        <taxon>Roseisolibacter</taxon>
    </lineage>
</organism>
<proteinExistence type="predicted"/>
<sequence length="246" mass="25862">MSRAVARTLALAALLAGCQGSTGPEGETPATAFVSVQMLSPTRADTNGIASISGNVVAGRDARGALREVQSPLQVGGRAFTLGGPSDDFGTRHLQSVSVRLATVLGREPLAIEAPTVAGLTPNRPRVRITTVRALDAEMVRPDTDGGLRLHLAVAPGDDAAASRTWRLTIFGTQPLTYRGTGHPPAELVVPRELLPPATGAGQWRAELQVEESHGFTPGLPGAPVTIPPYDVRVVYTQMVLWTVNR</sequence>
<dbReference type="PROSITE" id="PS51257">
    <property type="entry name" value="PROKAR_LIPOPROTEIN"/>
    <property type="match status" value="1"/>
</dbReference>
<name>A0AA37QIZ3_9BACT</name>
<comment type="caution">
    <text evidence="1">The sequence shown here is derived from an EMBL/GenBank/DDBJ whole genome shotgun (WGS) entry which is preliminary data.</text>
</comment>
<gene>
    <name evidence="1" type="ORF">rosag_42510</name>
</gene>
<dbReference type="EMBL" id="BRXS01000007">
    <property type="protein sequence ID" value="GLC27738.1"/>
    <property type="molecule type" value="Genomic_DNA"/>
</dbReference>
<dbReference type="Proteomes" id="UP001161325">
    <property type="component" value="Unassembled WGS sequence"/>
</dbReference>
<protein>
    <recommendedName>
        <fullName evidence="3">Lipoprotein</fullName>
    </recommendedName>
</protein>
<reference evidence="1" key="1">
    <citation type="submission" date="2022-08" db="EMBL/GenBank/DDBJ databases">
        <title>Draft genome sequencing of Roseisolibacter agri AW1220.</title>
        <authorList>
            <person name="Tobiishi Y."/>
            <person name="Tonouchi A."/>
        </authorList>
    </citation>
    <scope>NUCLEOTIDE SEQUENCE</scope>
    <source>
        <strain evidence="1">AW1220</strain>
    </source>
</reference>
<evidence type="ECO:0008006" key="3">
    <source>
        <dbReference type="Google" id="ProtNLM"/>
    </source>
</evidence>
<evidence type="ECO:0000313" key="1">
    <source>
        <dbReference type="EMBL" id="GLC27738.1"/>
    </source>
</evidence>
<evidence type="ECO:0000313" key="2">
    <source>
        <dbReference type="Proteomes" id="UP001161325"/>
    </source>
</evidence>
<dbReference type="RefSeq" id="WP_284352176.1">
    <property type="nucleotide sequence ID" value="NZ_BRXS01000007.1"/>
</dbReference>
<accession>A0AA37QIZ3</accession>